<protein>
    <submittedName>
        <fullName evidence="1">Uncharacterized protein</fullName>
    </submittedName>
</protein>
<dbReference type="Gene3D" id="3.40.50.300">
    <property type="entry name" value="P-loop containing nucleotide triphosphate hydrolases"/>
    <property type="match status" value="1"/>
</dbReference>
<name>A0AAP0J6K4_9MAGN</name>
<gene>
    <name evidence="1" type="ORF">Syun_015999</name>
</gene>
<dbReference type="EMBL" id="JBBNAF010000007">
    <property type="protein sequence ID" value="KAK9127202.1"/>
    <property type="molecule type" value="Genomic_DNA"/>
</dbReference>
<sequence length="189" mass="21580">MTRGMDVEGVRNVINYDLPPYIKTYIHRAAHRKSRASWTLLYLVKKSRELENRVASLDNSTSKKMNQLKTTISKSTNLFRLNPNQALPILQTHHFCSATPATEQPPDQSSQVDPFLRSSNQSIVYGRLTGNGPYTMKTDIIHMLEGCDLSLQDVRVEYNRYYDPVAMHVDKKALIFVPKSPNFGFQFGV</sequence>
<dbReference type="AlphaFoldDB" id="A0AAP0J6K4"/>
<dbReference type="PANTHER" id="PTHR48167">
    <property type="entry name" value="EXPRESSED PROTEIN"/>
    <property type="match status" value="1"/>
</dbReference>
<reference evidence="1 2" key="1">
    <citation type="submission" date="2024-01" db="EMBL/GenBank/DDBJ databases">
        <title>Genome assemblies of Stephania.</title>
        <authorList>
            <person name="Yang L."/>
        </authorList>
    </citation>
    <scope>NUCLEOTIDE SEQUENCE [LARGE SCALE GENOMIC DNA]</scope>
    <source>
        <strain evidence="1">YNDBR</strain>
        <tissue evidence="1">Leaf</tissue>
    </source>
</reference>
<evidence type="ECO:0000313" key="1">
    <source>
        <dbReference type="EMBL" id="KAK9127202.1"/>
    </source>
</evidence>
<comment type="caution">
    <text evidence="1">The sequence shown here is derived from an EMBL/GenBank/DDBJ whole genome shotgun (WGS) entry which is preliminary data.</text>
</comment>
<evidence type="ECO:0000313" key="2">
    <source>
        <dbReference type="Proteomes" id="UP001420932"/>
    </source>
</evidence>
<keyword evidence="2" id="KW-1185">Reference proteome</keyword>
<dbReference type="Proteomes" id="UP001420932">
    <property type="component" value="Unassembled WGS sequence"/>
</dbReference>
<dbReference type="PANTHER" id="PTHR48167:SF2">
    <property type="entry name" value="EXPRESSED PROTEIN"/>
    <property type="match status" value="1"/>
</dbReference>
<dbReference type="SUPFAM" id="SSF52540">
    <property type="entry name" value="P-loop containing nucleoside triphosphate hydrolases"/>
    <property type="match status" value="1"/>
</dbReference>
<dbReference type="InterPro" id="IPR027417">
    <property type="entry name" value="P-loop_NTPase"/>
</dbReference>
<proteinExistence type="predicted"/>
<accession>A0AAP0J6K4</accession>
<organism evidence="1 2">
    <name type="scientific">Stephania yunnanensis</name>
    <dbReference type="NCBI Taxonomy" id="152371"/>
    <lineage>
        <taxon>Eukaryota</taxon>
        <taxon>Viridiplantae</taxon>
        <taxon>Streptophyta</taxon>
        <taxon>Embryophyta</taxon>
        <taxon>Tracheophyta</taxon>
        <taxon>Spermatophyta</taxon>
        <taxon>Magnoliopsida</taxon>
        <taxon>Ranunculales</taxon>
        <taxon>Menispermaceae</taxon>
        <taxon>Menispermoideae</taxon>
        <taxon>Cissampelideae</taxon>
        <taxon>Stephania</taxon>
    </lineage>
</organism>